<dbReference type="AlphaFoldDB" id="A0A2W7QFP4"/>
<feature type="signal peptide" evidence="6">
    <location>
        <begin position="1"/>
        <end position="21"/>
    </location>
</feature>
<comment type="caution">
    <text evidence="7">The sequence shown here is derived from an EMBL/GenBank/DDBJ whole genome shotgun (WGS) entry which is preliminary data.</text>
</comment>
<dbReference type="Proteomes" id="UP000249239">
    <property type="component" value="Unassembled WGS sequence"/>
</dbReference>
<dbReference type="OrthoDB" id="9804152at2"/>
<dbReference type="PROSITE" id="PS51257">
    <property type="entry name" value="PROKAR_LIPOPROTEIN"/>
    <property type="match status" value="1"/>
</dbReference>
<keyword evidence="3" id="KW-0812">Transmembrane</keyword>
<evidence type="ECO:0000256" key="6">
    <source>
        <dbReference type="SAM" id="SignalP"/>
    </source>
</evidence>
<evidence type="ECO:0000256" key="5">
    <source>
        <dbReference type="ARBA" id="ARBA00023136"/>
    </source>
</evidence>
<dbReference type="Gene3D" id="1.20.1440.20">
    <property type="entry name" value="LemA-like domain"/>
    <property type="match status" value="1"/>
</dbReference>
<organism evidence="7 8">
    <name type="scientific">Breznakibacter xylanolyticus</name>
    <dbReference type="NCBI Taxonomy" id="990"/>
    <lineage>
        <taxon>Bacteria</taxon>
        <taxon>Pseudomonadati</taxon>
        <taxon>Bacteroidota</taxon>
        <taxon>Bacteroidia</taxon>
        <taxon>Marinilabiliales</taxon>
        <taxon>Marinilabiliaceae</taxon>
        <taxon>Breznakibacter</taxon>
    </lineage>
</organism>
<evidence type="ECO:0000256" key="2">
    <source>
        <dbReference type="ARBA" id="ARBA00008854"/>
    </source>
</evidence>
<dbReference type="InterPro" id="IPR023353">
    <property type="entry name" value="LemA-like_dom_sf"/>
</dbReference>
<proteinExistence type="inferred from homology"/>
<evidence type="ECO:0000313" key="7">
    <source>
        <dbReference type="EMBL" id="PZX20759.1"/>
    </source>
</evidence>
<gene>
    <name evidence="7" type="ORF">LX69_00184</name>
</gene>
<dbReference type="EMBL" id="QKZK01000001">
    <property type="protein sequence ID" value="PZX20759.1"/>
    <property type="molecule type" value="Genomic_DNA"/>
</dbReference>
<dbReference type="PANTHER" id="PTHR34478">
    <property type="entry name" value="PROTEIN LEMA"/>
    <property type="match status" value="1"/>
</dbReference>
<keyword evidence="6" id="KW-0732">Signal</keyword>
<evidence type="ECO:0000256" key="3">
    <source>
        <dbReference type="ARBA" id="ARBA00022692"/>
    </source>
</evidence>
<evidence type="ECO:0000313" key="8">
    <source>
        <dbReference type="Proteomes" id="UP000249239"/>
    </source>
</evidence>
<keyword evidence="8" id="KW-1185">Reference proteome</keyword>
<dbReference type="SUPFAM" id="SSF140478">
    <property type="entry name" value="LemA-like"/>
    <property type="match status" value="1"/>
</dbReference>
<feature type="chain" id="PRO_5016041479" evidence="6">
    <location>
        <begin position="22"/>
        <end position="192"/>
    </location>
</feature>
<dbReference type="Pfam" id="PF04011">
    <property type="entry name" value="LemA"/>
    <property type="match status" value="1"/>
</dbReference>
<name>A0A2W7QFP4_9BACT</name>
<accession>A0A2W7QFP4</accession>
<keyword evidence="5" id="KW-0472">Membrane</keyword>
<dbReference type="PANTHER" id="PTHR34478:SF2">
    <property type="entry name" value="MEMBRANE PROTEIN"/>
    <property type="match status" value="1"/>
</dbReference>
<dbReference type="RefSeq" id="WP_111443909.1">
    <property type="nucleotide sequence ID" value="NZ_QKZK01000001.1"/>
</dbReference>
<comment type="subcellular location">
    <subcellularLocation>
        <location evidence="1">Membrane</location>
        <topology evidence="1">Single-pass membrane protein</topology>
    </subcellularLocation>
</comment>
<sequence>MKTLKKIAFALMLLPFFTSCSYNKMVELSEGVDAQWAQVENVYQRRADLIPNLVNTVKGYAEHEKSTLDAVISARAKATSVNVSADNLTEENMANFQQAQQGLSGALSRLMVVMENYPDLKANQNFMDLQAQLEGTENRIAVERNKFNEAVRMYNTKIKSFPQVIYSGWFGFEKKPFFKADEAAKEAPKVEF</sequence>
<evidence type="ECO:0000256" key="1">
    <source>
        <dbReference type="ARBA" id="ARBA00004167"/>
    </source>
</evidence>
<evidence type="ECO:0000256" key="4">
    <source>
        <dbReference type="ARBA" id="ARBA00022989"/>
    </source>
</evidence>
<comment type="similarity">
    <text evidence="2">Belongs to the LemA family.</text>
</comment>
<reference evidence="7 8" key="1">
    <citation type="submission" date="2018-06" db="EMBL/GenBank/DDBJ databases">
        <title>Genomic Encyclopedia of Archaeal and Bacterial Type Strains, Phase II (KMG-II): from individual species to whole genera.</title>
        <authorList>
            <person name="Goeker M."/>
        </authorList>
    </citation>
    <scope>NUCLEOTIDE SEQUENCE [LARGE SCALE GENOMIC DNA]</scope>
    <source>
        <strain evidence="7 8">DSM 6779</strain>
    </source>
</reference>
<dbReference type="GO" id="GO:0016020">
    <property type="term" value="C:membrane"/>
    <property type="evidence" value="ECO:0007669"/>
    <property type="project" value="UniProtKB-SubCell"/>
</dbReference>
<protein>
    <submittedName>
        <fullName evidence="7">LemA protein</fullName>
    </submittedName>
</protein>
<keyword evidence="4" id="KW-1133">Transmembrane helix</keyword>
<dbReference type="InterPro" id="IPR007156">
    <property type="entry name" value="MamQ_LemA"/>
</dbReference>